<evidence type="ECO:0000313" key="13">
    <source>
        <dbReference type="Proteomes" id="UP000762676"/>
    </source>
</evidence>
<accession>A0AAV4JES9</accession>
<keyword evidence="4 11" id="KW-0812">Transmembrane</keyword>
<keyword evidence="13" id="KW-1185">Reference proteome</keyword>
<evidence type="ECO:0000256" key="3">
    <source>
        <dbReference type="ARBA" id="ARBA00022679"/>
    </source>
</evidence>
<comment type="similarity">
    <text evidence="2">Belongs to the galactose-3-O-sulfotransferase family.</text>
</comment>
<comment type="caution">
    <text evidence="12">The sequence shown here is derived from an EMBL/GenBank/DDBJ whole genome shotgun (WGS) entry which is preliminary data.</text>
</comment>
<keyword evidence="3" id="KW-0808">Transferase</keyword>
<protein>
    <submittedName>
        <fullName evidence="12">Galactose-3-O-sulfotransferase 3</fullName>
    </submittedName>
</protein>
<keyword evidence="8 11" id="KW-0472">Membrane</keyword>
<dbReference type="GO" id="GO:0001733">
    <property type="term" value="F:galactosylceramide sulfotransferase activity"/>
    <property type="evidence" value="ECO:0007669"/>
    <property type="project" value="InterPro"/>
</dbReference>
<sequence>MSSKIYTTLCRAVPKYNTQKLVAFTLISCAIVLPYMLLTGYSSNPGQAPTSPVTLAPQGGEAERESLQLLRGNLKWRESPHKADAFVREKLPLRGPGQLDHGHQEHVPVLSEDSYLPREKPESFKQKDSRDKEDNPSEKHGSPKVEPSLQKDSRTVQKNQDSSKLSGSARKSLSGSYSISHRVSVSEKQFDKPQQETNKLLHKSDRVITTATIPDLKIEKSPRLFGENKKSAVRQVVFIKVHKAASSTMQNILLRFAMARNLSVVLPRSPQRTSINEVTTYIRRPNIIEQPTGQSFDILCNHVIYDKQEIANYIPSSAVRVAILRNPLNQALSALEYYTKYFPYAGIRDGYNRYKDDPINGFLQHPEYFCNWKTKLAITYCFVNNRMSMDLGFDTSKDFELSKKNKTKINNFIKSLDNDFDLMLISDYFEESLVLLRRYLSWGWKDIIYVKINVAKHSTDSVWAKKPVMNETAQKTFHQWNIIDIEVYDHFFPLFLKRIRSEPMFSDEVIAFKGTLKRINAFCLDDKENNLFKVTNNAWTAEFTLTKDDCELMSMKEPAIVKMARTRQLERYETEAIL</sequence>
<keyword evidence="5" id="KW-0735">Signal-anchor</keyword>
<dbReference type="Proteomes" id="UP000762676">
    <property type="component" value="Unassembled WGS sequence"/>
</dbReference>
<evidence type="ECO:0000256" key="5">
    <source>
        <dbReference type="ARBA" id="ARBA00022968"/>
    </source>
</evidence>
<evidence type="ECO:0000256" key="4">
    <source>
        <dbReference type="ARBA" id="ARBA00022692"/>
    </source>
</evidence>
<dbReference type="PANTHER" id="PTHR14647:SF87">
    <property type="entry name" value="PUTATIVE-RELATED"/>
    <property type="match status" value="1"/>
</dbReference>
<dbReference type="InterPro" id="IPR009729">
    <property type="entry name" value="Gal-3-0_sulfotransfrase"/>
</dbReference>
<feature type="compositionally biased region" description="Basic and acidic residues" evidence="10">
    <location>
        <begin position="115"/>
        <end position="155"/>
    </location>
</feature>
<keyword evidence="6 11" id="KW-1133">Transmembrane helix</keyword>
<dbReference type="Pfam" id="PF06990">
    <property type="entry name" value="Gal-3-0_sulfotr"/>
    <property type="match status" value="1"/>
</dbReference>
<dbReference type="AlphaFoldDB" id="A0AAV4JES9"/>
<keyword evidence="9" id="KW-0325">Glycoprotein</keyword>
<dbReference type="EMBL" id="BMAT01006870">
    <property type="protein sequence ID" value="GFS21329.1"/>
    <property type="molecule type" value="Genomic_DNA"/>
</dbReference>
<feature type="transmembrane region" description="Helical" evidence="11">
    <location>
        <begin position="21"/>
        <end position="41"/>
    </location>
</feature>
<evidence type="ECO:0000256" key="7">
    <source>
        <dbReference type="ARBA" id="ARBA00023034"/>
    </source>
</evidence>
<evidence type="ECO:0000256" key="8">
    <source>
        <dbReference type="ARBA" id="ARBA00023136"/>
    </source>
</evidence>
<dbReference type="PANTHER" id="PTHR14647">
    <property type="entry name" value="GALACTOSE-3-O-SULFOTRANSFERASE"/>
    <property type="match status" value="1"/>
</dbReference>
<evidence type="ECO:0000256" key="1">
    <source>
        <dbReference type="ARBA" id="ARBA00004323"/>
    </source>
</evidence>
<evidence type="ECO:0000256" key="9">
    <source>
        <dbReference type="ARBA" id="ARBA00023180"/>
    </source>
</evidence>
<organism evidence="12 13">
    <name type="scientific">Elysia marginata</name>
    <dbReference type="NCBI Taxonomy" id="1093978"/>
    <lineage>
        <taxon>Eukaryota</taxon>
        <taxon>Metazoa</taxon>
        <taxon>Spiralia</taxon>
        <taxon>Lophotrochozoa</taxon>
        <taxon>Mollusca</taxon>
        <taxon>Gastropoda</taxon>
        <taxon>Heterobranchia</taxon>
        <taxon>Euthyneura</taxon>
        <taxon>Panpulmonata</taxon>
        <taxon>Sacoglossa</taxon>
        <taxon>Placobranchoidea</taxon>
        <taxon>Plakobranchidae</taxon>
        <taxon>Elysia</taxon>
    </lineage>
</organism>
<evidence type="ECO:0000256" key="6">
    <source>
        <dbReference type="ARBA" id="ARBA00022989"/>
    </source>
</evidence>
<dbReference type="InterPro" id="IPR027417">
    <property type="entry name" value="P-loop_NTPase"/>
</dbReference>
<feature type="compositionally biased region" description="Polar residues" evidence="10">
    <location>
        <begin position="156"/>
        <end position="177"/>
    </location>
</feature>
<reference evidence="12 13" key="1">
    <citation type="journal article" date="2021" name="Elife">
        <title>Chloroplast acquisition without the gene transfer in kleptoplastic sea slugs, Plakobranchus ocellatus.</title>
        <authorList>
            <person name="Maeda T."/>
            <person name="Takahashi S."/>
            <person name="Yoshida T."/>
            <person name="Shimamura S."/>
            <person name="Takaki Y."/>
            <person name="Nagai Y."/>
            <person name="Toyoda A."/>
            <person name="Suzuki Y."/>
            <person name="Arimoto A."/>
            <person name="Ishii H."/>
            <person name="Satoh N."/>
            <person name="Nishiyama T."/>
            <person name="Hasebe M."/>
            <person name="Maruyama T."/>
            <person name="Minagawa J."/>
            <person name="Obokata J."/>
            <person name="Shigenobu S."/>
        </authorList>
    </citation>
    <scope>NUCLEOTIDE SEQUENCE [LARGE SCALE GENOMIC DNA]</scope>
</reference>
<feature type="region of interest" description="Disordered" evidence="10">
    <location>
        <begin position="93"/>
        <end position="177"/>
    </location>
</feature>
<evidence type="ECO:0000313" key="12">
    <source>
        <dbReference type="EMBL" id="GFS21329.1"/>
    </source>
</evidence>
<dbReference type="GO" id="GO:0000139">
    <property type="term" value="C:Golgi membrane"/>
    <property type="evidence" value="ECO:0007669"/>
    <property type="project" value="UniProtKB-SubCell"/>
</dbReference>
<evidence type="ECO:0000256" key="11">
    <source>
        <dbReference type="SAM" id="Phobius"/>
    </source>
</evidence>
<dbReference type="Gene3D" id="3.40.50.300">
    <property type="entry name" value="P-loop containing nucleotide triphosphate hydrolases"/>
    <property type="match status" value="1"/>
</dbReference>
<keyword evidence="7" id="KW-0333">Golgi apparatus</keyword>
<evidence type="ECO:0000256" key="2">
    <source>
        <dbReference type="ARBA" id="ARBA00008124"/>
    </source>
</evidence>
<proteinExistence type="inferred from homology"/>
<name>A0AAV4JES9_9GAST</name>
<dbReference type="GO" id="GO:0009247">
    <property type="term" value="P:glycolipid biosynthetic process"/>
    <property type="evidence" value="ECO:0007669"/>
    <property type="project" value="InterPro"/>
</dbReference>
<gene>
    <name evidence="12" type="ORF">ElyMa_003336000</name>
</gene>
<comment type="subcellular location">
    <subcellularLocation>
        <location evidence="1">Golgi apparatus membrane</location>
        <topology evidence="1">Single-pass type II membrane protein</topology>
    </subcellularLocation>
</comment>
<evidence type="ECO:0000256" key="10">
    <source>
        <dbReference type="SAM" id="MobiDB-lite"/>
    </source>
</evidence>